<dbReference type="GO" id="GO:0016787">
    <property type="term" value="F:hydrolase activity"/>
    <property type="evidence" value="ECO:0007669"/>
    <property type="project" value="UniProtKB-KW"/>
</dbReference>
<evidence type="ECO:0000256" key="1">
    <source>
        <dbReference type="ARBA" id="ARBA00006153"/>
    </source>
</evidence>
<dbReference type="PANTHER" id="PTHR32494">
    <property type="entry name" value="ALLANTOATE DEIMINASE-RELATED"/>
    <property type="match status" value="1"/>
</dbReference>
<proteinExistence type="inferred from homology"/>
<evidence type="ECO:0000313" key="3">
    <source>
        <dbReference type="EMBL" id="MCQ1528855.1"/>
    </source>
</evidence>
<dbReference type="PIRSF" id="PIRSF001235">
    <property type="entry name" value="Amidase_carbamoylase"/>
    <property type="match status" value="1"/>
</dbReference>
<name>A0ABT1NC67_9FIRM</name>
<dbReference type="SUPFAM" id="SSF55031">
    <property type="entry name" value="Bacterial exopeptidase dimerisation domain"/>
    <property type="match status" value="1"/>
</dbReference>
<dbReference type="PANTHER" id="PTHR32494:SF5">
    <property type="entry name" value="ALLANTOATE AMIDOHYDROLASE"/>
    <property type="match status" value="1"/>
</dbReference>
<dbReference type="InterPro" id="IPR036264">
    <property type="entry name" value="Bact_exopeptidase_dim_dom"/>
</dbReference>
<dbReference type="Gene3D" id="3.40.630.10">
    <property type="entry name" value="Zn peptidases"/>
    <property type="match status" value="1"/>
</dbReference>
<dbReference type="NCBIfam" id="TIGR01879">
    <property type="entry name" value="hydantase"/>
    <property type="match status" value="1"/>
</dbReference>
<sequence length="398" mass="43642">MIKINGARLIEDLENQGKIGWKKGEGLFREAYSEDYIKVRDYVERRMKEAGLKTRVDTVGNIFGRLEGRDSKAKTILTGSHLDAVKAGGMLDGAYGVIAGLEALRTLKESGVQPRHSIEAVGFIAEEGGPLGGTYGSRAFTGQMETPPSDEVLESYGMKKKDIADARADIESYAAFMELHIEQGPVLWRKKIPIGIPTAIVGITRYKGCVSGEANHAGTTPMLERKDAVYQTVVLLHEWLEYMRAQENMVCNIGYIDVEPGQIGIVPGETRFGIEIRSTEKENTHNAVNKLKEIFSKAEICTANVELWVDKPPVKLDEKVIDAIEGVSRELDIECMRMPSGASHDASPLARVMPAGMIFVPSINGISHNKEESTEKEDLIKGAAVLANTLLKLDTILA</sequence>
<reference evidence="3 4" key="1">
    <citation type="submission" date="2021-10" db="EMBL/GenBank/DDBJ databases">
        <title>Lutispora strain m25 sp. nov., a thermophilic, non-spore-forming bacterium isolated from a lab-scale methanogenic bioreactor digesting anaerobic sludge.</title>
        <authorList>
            <person name="El Houari A."/>
            <person name="Mcdonald J."/>
        </authorList>
    </citation>
    <scope>NUCLEOTIDE SEQUENCE [LARGE SCALE GENOMIC DNA]</scope>
    <source>
        <strain evidence="4">m25</strain>
    </source>
</reference>
<dbReference type="RefSeq" id="WP_255226370.1">
    <property type="nucleotide sequence ID" value="NZ_JAJEKE010000002.1"/>
</dbReference>
<comment type="caution">
    <text evidence="3">The sequence shown here is derived from an EMBL/GenBank/DDBJ whole genome shotgun (WGS) entry which is preliminary data.</text>
</comment>
<keyword evidence="4" id="KW-1185">Reference proteome</keyword>
<gene>
    <name evidence="3" type="ORF">LJD61_04755</name>
</gene>
<evidence type="ECO:0000256" key="2">
    <source>
        <dbReference type="ARBA" id="ARBA00022801"/>
    </source>
</evidence>
<dbReference type="Gene3D" id="3.30.70.360">
    <property type="match status" value="1"/>
</dbReference>
<evidence type="ECO:0000313" key="4">
    <source>
        <dbReference type="Proteomes" id="UP001651880"/>
    </source>
</evidence>
<dbReference type="Pfam" id="PF01546">
    <property type="entry name" value="Peptidase_M20"/>
    <property type="match status" value="1"/>
</dbReference>
<accession>A0ABT1NC67</accession>
<dbReference type="NCBIfam" id="NF006771">
    <property type="entry name" value="PRK09290.1-5"/>
    <property type="match status" value="1"/>
</dbReference>
<dbReference type="EMBL" id="JAJEKE010000002">
    <property type="protein sequence ID" value="MCQ1528855.1"/>
    <property type="molecule type" value="Genomic_DNA"/>
</dbReference>
<dbReference type="InterPro" id="IPR002933">
    <property type="entry name" value="Peptidase_M20"/>
</dbReference>
<keyword evidence="2 3" id="KW-0378">Hydrolase</keyword>
<protein>
    <submittedName>
        <fullName evidence="3">Zn-dependent hydrolase</fullName>
    </submittedName>
</protein>
<dbReference type="CDD" id="cd03884">
    <property type="entry name" value="M20_bAS"/>
    <property type="match status" value="1"/>
</dbReference>
<comment type="similarity">
    <text evidence="1">Belongs to the peptidase M20 family.</text>
</comment>
<dbReference type="InterPro" id="IPR010158">
    <property type="entry name" value="Amidase_Cbmase"/>
</dbReference>
<dbReference type="SUPFAM" id="SSF53187">
    <property type="entry name" value="Zn-dependent exopeptidases"/>
    <property type="match status" value="1"/>
</dbReference>
<organism evidence="3 4">
    <name type="scientific">Lutispora saccharofermentans</name>
    <dbReference type="NCBI Taxonomy" id="3024236"/>
    <lineage>
        <taxon>Bacteria</taxon>
        <taxon>Bacillati</taxon>
        <taxon>Bacillota</taxon>
        <taxon>Clostridia</taxon>
        <taxon>Lutisporales</taxon>
        <taxon>Lutisporaceae</taxon>
        <taxon>Lutispora</taxon>
    </lineage>
</organism>
<dbReference type="Proteomes" id="UP001651880">
    <property type="component" value="Unassembled WGS sequence"/>
</dbReference>